<dbReference type="InterPro" id="IPR017438">
    <property type="entry name" value="ATP-NAD_kinase_N"/>
</dbReference>
<dbReference type="PANTHER" id="PTHR12358">
    <property type="entry name" value="SPHINGOSINE KINASE"/>
    <property type="match status" value="1"/>
</dbReference>
<dbReference type="GeneID" id="19467892"/>
<dbReference type="KEGG" id="glz:GLAREA_08844"/>
<dbReference type="GO" id="GO:0016773">
    <property type="term" value="F:phosphotransferase activity, alcohol group as acceptor"/>
    <property type="evidence" value="ECO:0007669"/>
    <property type="project" value="UniProtKB-ARBA"/>
</dbReference>
<dbReference type="GO" id="GO:0005737">
    <property type="term" value="C:cytoplasm"/>
    <property type="evidence" value="ECO:0007669"/>
    <property type="project" value="TreeGrafter"/>
</dbReference>
<name>S3DXM4_GLAL2</name>
<evidence type="ECO:0000313" key="2">
    <source>
        <dbReference type="EMBL" id="EPE36681.1"/>
    </source>
</evidence>
<dbReference type="InterPro" id="IPR050187">
    <property type="entry name" value="Lipid_Phosphate_FormReg"/>
</dbReference>
<dbReference type="OrthoDB" id="3853857at2759"/>
<dbReference type="GO" id="GO:0001727">
    <property type="term" value="F:lipid kinase activity"/>
    <property type="evidence" value="ECO:0007669"/>
    <property type="project" value="TreeGrafter"/>
</dbReference>
<dbReference type="PANTHER" id="PTHR12358:SF31">
    <property type="entry name" value="ACYLGLYCEROL KINASE, MITOCHONDRIAL"/>
    <property type="match status" value="1"/>
</dbReference>
<dbReference type="RefSeq" id="XP_008075996.1">
    <property type="nucleotide sequence ID" value="XM_008077805.1"/>
</dbReference>
<dbReference type="Proteomes" id="UP000016922">
    <property type="component" value="Unassembled WGS sequence"/>
</dbReference>
<dbReference type="SUPFAM" id="SSF111331">
    <property type="entry name" value="NAD kinase/diacylglycerol kinase-like"/>
    <property type="match status" value="1"/>
</dbReference>
<dbReference type="InterPro" id="IPR016064">
    <property type="entry name" value="NAD/diacylglycerol_kinase_sf"/>
</dbReference>
<dbReference type="eggNOG" id="KOG1116">
    <property type="taxonomic scope" value="Eukaryota"/>
</dbReference>
<dbReference type="Gene3D" id="2.60.200.40">
    <property type="match status" value="1"/>
</dbReference>
<dbReference type="Pfam" id="PF24321">
    <property type="entry name" value="DUF7493"/>
    <property type="match status" value="1"/>
</dbReference>
<dbReference type="Gene3D" id="3.40.50.10330">
    <property type="entry name" value="Probable inorganic polyphosphate/atp-NAD kinase, domain 1"/>
    <property type="match status" value="1"/>
</dbReference>
<keyword evidence="3" id="KW-1185">Reference proteome</keyword>
<dbReference type="EMBL" id="KE145352">
    <property type="protein sequence ID" value="EPE36681.1"/>
    <property type="molecule type" value="Genomic_DNA"/>
</dbReference>
<dbReference type="GO" id="GO:0046512">
    <property type="term" value="P:sphingosine biosynthetic process"/>
    <property type="evidence" value="ECO:0007669"/>
    <property type="project" value="TreeGrafter"/>
</dbReference>
<dbReference type="AlphaFoldDB" id="S3DXM4"/>
<gene>
    <name evidence="2" type="ORF">GLAREA_08844</name>
</gene>
<accession>S3DXM4</accession>
<sequence length="578" mass="63574">MLNVARHIGHVGPIIGEHGHGPPLVEERQPVSDTKTLELLFLLHCSNDDHEITHSFEMTTSTNYHDNPFVDPATSFEENARGNSFAVDATLAVGRNASLTLGTDSLIVLDEQFENTNRSTCCGLWPSGTANTRAIPFYNVLWAEIGDSILTIQYASPLSKTVVRPATLSYSFEYQQVELVNKWVYKLLDRSYGESQKKKRVQALVNPHSGKGSAEKWYYRDAEPLFKAAQCAVDVVKTKYMGEAVELAGAVDIDAYDVIACCSGDGLPHEVFNGLGKRVDAKKALSKLAVVNIPCGSGNAMSCNLNGTDSASLATLAIIKGIPTPLDLISITQGETRTLSFLSQSVGIVAESDLATEHLRWMGSIRFEYGFLTRLFGKTVYPCDIAVKVAIEDKPSIKAHYKREKTNFEPASERRGYRHLLDDDASASSGYDDALPPLRYGTVNDKLPEGWELIPHDKMGNFYCGNMAFMAADANFFSTALPNDGYMDLICINGDISRISAVKMMLSVDVHSNKLFDNPDVSYRKVLGYRIIPKDQKDGYISIDGERVPFQPFQAEVHKGLGTVLSKSGHMYESPGPL</sequence>
<dbReference type="InterPro" id="IPR001206">
    <property type="entry name" value="Diacylglycerol_kinase_cat_dom"/>
</dbReference>
<evidence type="ECO:0000313" key="3">
    <source>
        <dbReference type="Proteomes" id="UP000016922"/>
    </source>
</evidence>
<evidence type="ECO:0000259" key="1">
    <source>
        <dbReference type="PROSITE" id="PS50146"/>
    </source>
</evidence>
<dbReference type="Pfam" id="PF00781">
    <property type="entry name" value="DAGK_cat"/>
    <property type="match status" value="1"/>
</dbReference>
<organism evidence="2 3">
    <name type="scientific">Glarea lozoyensis (strain ATCC 20868 / MF5171)</name>
    <dbReference type="NCBI Taxonomy" id="1116229"/>
    <lineage>
        <taxon>Eukaryota</taxon>
        <taxon>Fungi</taxon>
        <taxon>Dikarya</taxon>
        <taxon>Ascomycota</taxon>
        <taxon>Pezizomycotina</taxon>
        <taxon>Leotiomycetes</taxon>
        <taxon>Helotiales</taxon>
        <taxon>Helotiaceae</taxon>
        <taxon>Glarea</taxon>
    </lineage>
</organism>
<proteinExistence type="predicted"/>
<dbReference type="STRING" id="1116229.S3DXM4"/>
<reference evidence="2 3" key="1">
    <citation type="journal article" date="2013" name="BMC Genomics">
        <title>Genomics-driven discovery of the pneumocandin biosynthetic gene cluster in the fungus Glarea lozoyensis.</title>
        <authorList>
            <person name="Chen L."/>
            <person name="Yue Q."/>
            <person name="Zhang X."/>
            <person name="Xiang M."/>
            <person name="Wang C."/>
            <person name="Li S."/>
            <person name="Che Y."/>
            <person name="Ortiz-Lopez F.J."/>
            <person name="Bills G.F."/>
            <person name="Liu X."/>
            <person name="An Z."/>
        </authorList>
    </citation>
    <scope>NUCLEOTIDE SEQUENCE [LARGE SCALE GENOMIC DNA]</scope>
    <source>
        <strain evidence="3">ATCC 20868 / MF5171</strain>
    </source>
</reference>
<protein>
    <recommendedName>
        <fullName evidence="1">DAGKc domain-containing protein</fullName>
    </recommendedName>
</protein>
<dbReference type="PROSITE" id="PS50146">
    <property type="entry name" value="DAGK"/>
    <property type="match status" value="1"/>
</dbReference>
<feature type="domain" description="DAGKc" evidence="1">
    <location>
        <begin position="196"/>
        <end position="335"/>
    </location>
</feature>
<dbReference type="SMART" id="SM00046">
    <property type="entry name" value="DAGKc"/>
    <property type="match status" value="1"/>
</dbReference>
<dbReference type="OMA" id="QAWSRRI"/>
<dbReference type="GO" id="GO:0016020">
    <property type="term" value="C:membrane"/>
    <property type="evidence" value="ECO:0007669"/>
    <property type="project" value="TreeGrafter"/>
</dbReference>
<dbReference type="HOGENOM" id="CLU_013399_0_1_1"/>
<dbReference type="InterPro" id="IPR055916">
    <property type="entry name" value="DUF7493"/>
</dbReference>